<dbReference type="PANTHER" id="PTHR41164">
    <property type="entry name" value="CURLI PRODUCTION ASSEMBLY/TRANSPORT COMPONENT CSGG"/>
    <property type="match status" value="1"/>
</dbReference>
<dbReference type="Proteomes" id="UP000282060">
    <property type="component" value="Unassembled WGS sequence"/>
</dbReference>
<keyword evidence="11" id="KW-1185">Reference proteome</keyword>
<feature type="chain" id="PRO_5019478579" description="Curli production assembly/transport component CsgG" evidence="9">
    <location>
        <begin position="24"/>
        <end position="310"/>
    </location>
</feature>
<keyword evidence="5 9" id="KW-0732">Signal</keyword>
<dbReference type="OrthoDB" id="9793163at2"/>
<evidence type="ECO:0000256" key="5">
    <source>
        <dbReference type="ARBA" id="ARBA00022729"/>
    </source>
</evidence>
<evidence type="ECO:0000256" key="3">
    <source>
        <dbReference type="ARBA" id="ARBA00014028"/>
    </source>
</evidence>
<dbReference type="RefSeq" id="WP_126507198.1">
    <property type="nucleotide sequence ID" value="NZ_RXNV01000009.1"/>
</dbReference>
<keyword evidence="4" id="KW-1003">Cell membrane</keyword>
<name>A0A431W2W0_9GAMM</name>
<evidence type="ECO:0000313" key="11">
    <source>
        <dbReference type="Proteomes" id="UP000282060"/>
    </source>
</evidence>
<evidence type="ECO:0000256" key="9">
    <source>
        <dbReference type="SAM" id="SignalP"/>
    </source>
</evidence>
<evidence type="ECO:0000313" key="10">
    <source>
        <dbReference type="EMBL" id="RTR29786.1"/>
    </source>
</evidence>
<keyword evidence="8" id="KW-0449">Lipoprotein</keyword>
<proteinExistence type="inferred from homology"/>
<comment type="similarity">
    <text evidence="2">Belongs to the CsgG family.</text>
</comment>
<evidence type="ECO:0000256" key="6">
    <source>
        <dbReference type="ARBA" id="ARBA00023136"/>
    </source>
</evidence>
<comment type="function">
    <text evidence="1">May be involved in the biogenesis of curli organelles.</text>
</comment>
<dbReference type="EMBL" id="RXNV01000009">
    <property type="protein sequence ID" value="RTR29786.1"/>
    <property type="molecule type" value="Genomic_DNA"/>
</dbReference>
<evidence type="ECO:0000256" key="1">
    <source>
        <dbReference type="ARBA" id="ARBA00003989"/>
    </source>
</evidence>
<keyword evidence="7" id="KW-0564">Palmitate</keyword>
<evidence type="ECO:0000256" key="2">
    <source>
        <dbReference type="ARBA" id="ARBA00008899"/>
    </source>
</evidence>
<protein>
    <recommendedName>
        <fullName evidence="3">Curli production assembly/transport component CsgG</fullName>
    </recommendedName>
</protein>
<keyword evidence="6" id="KW-0472">Membrane</keyword>
<feature type="signal peptide" evidence="9">
    <location>
        <begin position="1"/>
        <end position="23"/>
    </location>
</feature>
<dbReference type="Pfam" id="PF03783">
    <property type="entry name" value="CsgG"/>
    <property type="match status" value="1"/>
</dbReference>
<dbReference type="AlphaFoldDB" id="A0A431W2W0"/>
<dbReference type="Gene3D" id="3.40.50.10610">
    <property type="entry name" value="ABC-type transport auxiliary lipoprotein component"/>
    <property type="match status" value="1"/>
</dbReference>
<dbReference type="GO" id="GO:0030288">
    <property type="term" value="C:outer membrane-bounded periplasmic space"/>
    <property type="evidence" value="ECO:0007669"/>
    <property type="project" value="InterPro"/>
</dbReference>
<dbReference type="PANTHER" id="PTHR41164:SF1">
    <property type="entry name" value="CURLI PRODUCTION ASSEMBLY_TRANSPORT COMPONENT CSGG"/>
    <property type="match status" value="1"/>
</dbReference>
<reference evidence="10 11" key="1">
    <citation type="submission" date="2018-12" db="EMBL/GenBank/DDBJ databases">
        <authorList>
            <person name="Yu L."/>
        </authorList>
    </citation>
    <scope>NUCLEOTIDE SEQUENCE [LARGE SCALE GENOMIC DNA]</scope>
    <source>
        <strain evidence="10 11">HAW-EB5</strain>
    </source>
</reference>
<evidence type="ECO:0000256" key="8">
    <source>
        <dbReference type="ARBA" id="ARBA00023288"/>
    </source>
</evidence>
<dbReference type="InterPro" id="IPR005534">
    <property type="entry name" value="Curli_assmbl/transp-comp_CsgG"/>
</dbReference>
<gene>
    <name evidence="10" type="ORF">EKG39_17115</name>
</gene>
<evidence type="ECO:0000256" key="4">
    <source>
        <dbReference type="ARBA" id="ARBA00022475"/>
    </source>
</evidence>
<accession>A0A431W2W0</accession>
<comment type="caution">
    <text evidence="10">The sequence shown here is derived from an EMBL/GenBank/DDBJ whole genome shotgun (WGS) entry which is preliminary data.</text>
</comment>
<evidence type="ECO:0000256" key="7">
    <source>
        <dbReference type="ARBA" id="ARBA00023139"/>
    </source>
</evidence>
<sequence>MKKRNILTLAWMALFCLQAPAFASGLDATSANTSAKPDSAQTFLKRKVAIARFSNETQAANSFLVDSSNNRIGKQAADILSARLADTNKFIMFERLDSEEVNSENILKGISDSGVSVDYLIVGSVSEFGRSAESTTGLFSQSKIQKAYTKVNVRLVDVTTGRIISSVEGAGEATTETKKTLGAGTSAAFDQSLTDKALSQAISQMISNLVENMTAKPWKSYFLSNEDGTYIISGGEAQGLSEGMELIVYQNGKQVKNPQTGGLISLPGKKIGKIQVLSTYGNDEFEQISFVDVIEGSISDDLSKYYLSDK</sequence>
<organism evidence="10 11">
    <name type="scientific">Shewanella atlantica</name>
    <dbReference type="NCBI Taxonomy" id="271099"/>
    <lineage>
        <taxon>Bacteria</taxon>
        <taxon>Pseudomonadati</taxon>
        <taxon>Pseudomonadota</taxon>
        <taxon>Gammaproteobacteria</taxon>
        <taxon>Alteromonadales</taxon>
        <taxon>Shewanellaceae</taxon>
        <taxon>Shewanella</taxon>
    </lineage>
</organism>